<evidence type="ECO:0000256" key="5">
    <source>
        <dbReference type="SAM" id="SignalP"/>
    </source>
</evidence>
<protein>
    <submittedName>
        <fullName evidence="6">Spy/CpxP family protein refolding chaperone</fullName>
    </submittedName>
</protein>
<proteinExistence type="inferred from homology"/>
<dbReference type="Pfam" id="PF07813">
    <property type="entry name" value="LTXXQ"/>
    <property type="match status" value="1"/>
</dbReference>
<dbReference type="Gene3D" id="1.20.120.1490">
    <property type="match status" value="1"/>
</dbReference>
<feature type="signal peptide" evidence="5">
    <location>
        <begin position="1"/>
        <end position="24"/>
    </location>
</feature>
<evidence type="ECO:0000313" key="6">
    <source>
        <dbReference type="EMBL" id="MBZ9611229.1"/>
    </source>
</evidence>
<comment type="caution">
    <text evidence="6">The sequence shown here is derived from an EMBL/GenBank/DDBJ whole genome shotgun (WGS) entry which is preliminary data.</text>
</comment>
<dbReference type="EMBL" id="JAERPS020000002">
    <property type="protein sequence ID" value="MBZ9611229.1"/>
    <property type="molecule type" value="Genomic_DNA"/>
</dbReference>
<evidence type="ECO:0000256" key="2">
    <source>
        <dbReference type="ARBA" id="ARBA00008441"/>
    </source>
</evidence>
<evidence type="ECO:0000313" key="7">
    <source>
        <dbReference type="Proteomes" id="UP000663814"/>
    </source>
</evidence>
<feature type="chain" id="PRO_5045914966" evidence="5">
    <location>
        <begin position="25"/>
        <end position="153"/>
    </location>
</feature>
<dbReference type="InterPro" id="IPR012899">
    <property type="entry name" value="LTXXQ"/>
</dbReference>
<dbReference type="PIRSF" id="PIRSF034445">
    <property type="entry name" value="CpxP_Spy"/>
    <property type="match status" value="1"/>
</dbReference>
<dbReference type="PANTHER" id="PTHR38102:SF1">
    <property type="entry name" value="PERIPLASMIC CHAPERONE SPY"/>
    <property type="match status" value="1"/>
</dbReference>
<sequence length="153" mass="17540">MKATTLIFALSMITTTGLSGMAVAHQQNDDGKHHQRSMQHAKPLQRALSSLDLTDSQQTQIKQLMQQHRAQQKAKPGDNITRQQLQGLVTADSFDEVAARQLLELQQQQKVERQLAGLKLKHDILQLLTAEQRQQLTEKQKKWQQKRQQRQTS</sequence>
<name>A0ABS7X6R0_9GAMM</name>
<accession>A0ABS7X6R0</accession>
<evidence type="ECO:0000256" key="3">
    <source>
        <dbReference type="ARBA" id="ARBA00022729"/>
    </source>
</evidence>
<keyword evidence="3 5" id="KW-0732">Signal</keyword>
<organism evidence="6 7">
    <name type="scientific">Rheinheimera maricola</name>
    <dbReference type="NCBI Taxonomy" id="2793282"/>
    <lineage>
        <taxon>Bacteria</taxon>
        <taxon>Pseudomonadati</taxon>
        <taxon>Pseudomonadota</taxon>
        <taxon>Gammaproteobacteria</taxon>
        <taxon>Chromatiales</taxon>
        <taxon>Chromatiaceae</taxon>
        <taxon>Rheinheimera</taxon>
    </lineage>
</organism>
<comment type="similarity">
    <text evidence="2">Belongs to the CpxP/Spy family.</text>
</comment>
<reference evidence="6 7" key="2">
    <citation type="submission" date="2021-08" db="EMBL/GenBank/DDBJ databases">
        <title>Rheinheimera aquimaris sp. nov., isolated from seawater of the East Sea in Korea.</title>
        <authorList>
            <person name="Kim K.H."/>
            <person name="Wenting R."/>
            <person name="Kim K.R."/>
            <person name="Jeon C.O."/>
        </authorList>
    </citation>
    <scope>NUCLEOTIDE SEQUENCE [LARGE SCALE GENOMIC DNA]</scope>
    <source>
        <strain evidence="6 7">MA-13</strain>
    </source>
</reference>
<keyword evidence="4" id="KW-0574">Periplasm</keyword>
<evidence type="ECO:0000256" key="1">
    <source>
        <dbReference type="ARBA" id="ARBA00004418"/>
    </source>
</evidence>
<comment type="subcellular location">
    <subcellularLocation>
        <location evidence="1">Periplasm</location>
    </subcellularLocation>
</comment>
<dbReference type="Proteomes" id="UP000663814">
    <property type="component" value="Unassembled WGS sequence"/>
</dbReference>
<gene>
    <name evidence="6" type="ORF">I4W93_006430</name>
</gene>
<evidence type="ECO:0000256" key="4">
    <source>
        <dbReference type="ARBA" id="ARBA00022764"/>
    </source>
</evidence>
<dbReference type="CDD" id="cd09916">
    <property type="entry name" value="CpxP_like"/>
    <property type="match status" value="1"/>
</dbReference>
<dbReference type="PANTHER" id="PTHR38102">
    <property type="entry name" value="PERIPLASMIC CHAPERONE SPY"/>
    <property type="match status" value="1"/>
</dbReference>
<dbReference type="RefSeq" id="WP_205309411.1">
    <property type="nucleotide sequence ID" value="NZ_JAERPS020000002.1"/>
</dbReference>
<dbReference type="InterPro" id="IPR052211">
    <property type="entry name" value="Cpx_auxiliary_protein"/>
</dbReference>
<keyword evidence="7" id="KW-1185">Reference proteome</keyword>
<reference evidence="6 7" key="1">
    <citation type="submission" date="2020-12" db="EMBL/GenBank/DDBJ databases">
        <authorList>
            <person name="Ruan W."/>
            <person name="Khan S.A."/>
            <person name="Jeon C.O."/>
        </authorList>
    </citation>
    <scope>NUCLEOTIDE SEQUENCE [LARGE SCALE GENOMIC DNA]</scope>
    <source>
        <strain evidence="6 7">MA-13</strain>
    </source>
</reference>